<dbReference type="GO" id="GO:0008080">
    <property type="term" value="F:N-acetyltransferase activity"/>
    <property type="evidence" value="ECO:0007669"/>
    <property type="project" value="UniProtKB-ARBA"/>
</dbReference>
<dbReference type="SUPFAM" id="SSF55729">
    <property type="entry name" value="Acyl-CoA N-acyltransferases (Nat)"/>
    <property type="match status" value="1"/>
</dbReference>
<feature type="domain" description="N-acetyltransferase" evidence="5">
    <location>
        <begin position="81"/>
        <end position="235"/>
    </location>
</feature>
<organism evidence="6 7">
    <name type="scientific">Caldibacillus debilis</name>
    <dbReference type="NCBI Taxonomy" id="301148"/>
    <lineage>
        <taxon>Bacteria</taxon>
        <taxon>Bacillati</taxon>
        <taxon>Bacillota</taxon>
        <taxon>Bacilli</taxon>
        <taxon>Bacillales</taxon>
        <taxon>Bacillaceae</taxon>
        <taxon>Caldibacillus</taxon>
    </lineage>
</organism>
<feature type="region of interest" description="Disordered" evidence="4">
    <location>
        <begin position="1"/>
        <end position="32"/>
    </location>
</feature>
<accession>A0A150MED0</accession>
<dbReference type="AlphaFoldDB" id="A0A150MED0"/>
<dbReference type="PANTHER" id="PTHR10545">
    <property type="entry name" value="DIAMINE N-ACETYLTRANSFERASE"/>
    <property type="match status" value="1"/>
</dbReference>
<comment type="caution">
    <text evidence="6">The sequence shown here is derived from an EMBL/GenBank/DDBJ whole genome shotgun (WGS) entry which is preliminary data.</text>
</comment>
<keyword evidence="3" id="KW-0012">Acyltransferase</keyword>
<protein>
    <recommendedName>
        <fullName evidence="5">N-acetyltransferase domain-containing protein</fullName>
    </recommendedName>
</protein>
<evidence type="ECO:0000256" key="2">
    <source>
        <dbReference type="ARBA" id="ARBA00022679"/>
    </source>
</evidence>
<dbReference type="PATRIC" id="fig|301148.3.peg.68"/>
<dbReference type="InterPro" id="IPR051016">
    <property type="entry name" value="Diverse_Substrate_AcTransf"/>
</dbReference>
<dbReference type="Pfam" id="PF00583">
    <property type="entry name" value="Acetyltransf_1"/>
    <property type="match status" value="1"/>
</dbReference>
<evidence type="ECO:0000256" key="1">
    <source>
        <dbReference type="ARBA" id="ARBA00008694"/>
    </source>
</evidence>
<evidence type="ECO:0000256" key="3">
    <source>
        <dbReference type="ARBA" id="ARBA00023315"/>
    </source>
</evidence>
<dbReference type="Proteomes" id="UP000075683">
    <property type="component" value="Unassembled WGS sequence"/>
</dbReference>
<dbReference type="EMBL" id="LQYT01000009">
    <property type="protein sequence ID" value="KYD22622.1"/>
    <property type="molecule type" value="Genomic_DNA"/>
</dbReference>
<evidence type="ECO:0000313" key="7">
    <source>
        <dbReference type="Proteomes" id="UP000075683"/>
    </source>
</evidence>
<dbReference type="CDD" id="cd04301">
    <property type="entry name" value="NAT_SF"/>
    <property type="match status" value="1"/>
</dbReference>
<dbReference type="PROSITE" id="PS51186">
    <property type="entry name" value="GNAT"/>
    <property type="match status" value="1"/>
</dbReference>
<sequence>MNPSPLAGGKERFFPKDEGRPSRNSFPPRGRSGLLAEKNGPNFFSDCLILSWKTNGFSFRQACKKQQEGCSMAADAGLTGFRIRFAEKKDVPLILKFIKELAAYEKMLDEVKATEADLVKYLFERKNAEVILGEYQDQPVAFALFFHNFSTFLGKPGIYLEDLFVKPEMRGKGIGKAMLSFLAGLAVERDCGRLEWSCLDWNEPSIGFYKHLGARPMDEWTVYRLQGESLRRLAGQGGGFFSGQTD</sequence>
<dbReference type="FunFam" id="3.40.630.30:FF:000064">
    <property type="entry name" value="GNAT family acetyltransferase"/>
    <property type="match status" value="1"/>
</dbReference>
<dbReference type="STRING" id="301148.B4135_1105"/>
<feature type="compositionally biased region" description="Basic and acidic residues" evidence="4">
    <location>
        <begin position="9"/>
        <end position="21"/>
    </location>
</feature>
<dbReference type="Gene3D" id="3.40.630.30">
    <property type="match status" value="1"/>
</dbReference>
<evidence type="ECO:0000256" key="4">
    <source>
        <dbReference type="SAM" id="MobiDB-lite"/>
    </source>
</evidence>
<keyword evidence="2" id="KW-0808">Transferase</keyword>
<dbReference type="InterPro" id="IPR000182">
    <property type="entry name" value="GNAT_dom"/>
</dbReference>
<comment type="similarity">
    <text evidence="1">Belongs to the acetyltransferase family.</text>
</comment>
<name>A0A150MED0_9BACI</name>
<dbReference type="PANTHER" id="PTHR10545:SF29">
    <property type="entry name" value="GH14572P-RELATED"/>
    <property type="match status" value="1"/>
</dbReference>
<dbReference type="InterPro" id="IPR016181">
    <property type="entry name" value="Acyl_CoA_acyltransferase"/>
</dbReference>
<evidence type="ECO:0000259" key="5">
    <source>
        <dbReference type="PROSITE" id="PS51186"/>
    </source>
</evidence>
<evidence type="ECO:0000313" key="6">
    <source>
        <dbReference type="EMBL" id="KYD22622.1"/>
    </source>
</evidence>
<gene>
    <name evidence="6" type="ORF">B4135_1105</name>
</gene>
<reference evidence="6 7" key="1">
    <citation type="submission" date="2016-01" db="EMBL/GenBank/DDBJ databases">
        <title>Draft Genome Sequences of Seven Thermophilic Sporeformers Isolated from Foods.</title>
        <authorList>
            <person name="Berendsen E.M."/>
            <person name="Wells-Bennik M.H."/>
            <person name="Krawcyk A.O."/>
            <person name="De Jong A."/>
            <person name="Holsappel S."/>
            <person name="Eijlander R.T."/>
            <person name="Kuipers O.P."/>
        </authorList>
    </citation>
    <scope>NUCLEOTIDE SEQUENCE [LARGE SCALE GENOMIC DNA]</scope>
    <source>
        <strain evidence="6 7">B4135</strain>
    </source>
</reference>
<proteinExistence type="inferred from homology"/>